<protein>
    <recommendedName>
        <fullName evidence="3">DUF3006 family protein</fullName>
    </recommendedName>
</protein>
<evidence type="ECO:0000313" key="2">
    <source>
        <dbReference type="Proteomes" id="UP000318667"/>
    </source>
</evidence>
<proteinExistence type="predicted"/>
<evidence type="ECO:0008006" key="3">
    <source>
        <dbReference type="Google" id="ProtNLM"/>
    </source>
</evidence>
<gene>
    <name evidence="1" type="ORF">IQ19_02447</name>
</gene>
<dbReference type="EMBL" id="VLKI01000005">
    <property type="protein sequence ID" value="TWH87492.1"/>
    <property type="molecule type" value="Genomic_DNA"/>
</dbReference>
<sequence length="82" mass="9767">MKSNKYTIDRFEGDLAVLLLRDDETIVKVISNEELGNLYNEGDILEITFDKYDRVESVYYLKDETEYARWKALELLKKLKNK</sequence>
<dbReference type="Proteomes" id="UP000318667">
    <property type="component" value="Unassembled WGS sequence"/>
</dbReference>
<dbReference type="AlphaFoldDB" id="A0A562JWC0"/>
<comment type="caution">
    <text evidence="1">The sequence shown here is derived from an EMBL/GenBank/DDBJ whole genome shotgun (WGS) entry which is preliminary data.</text>
</comment>
<accession>A0A562JWC0</accession>
<dbReference type="RefSeq" id="WP_144542611.1">
    <property type="nucleotide sequence ID" value="NZ_CBCSDC010000062.1"/>
</dbReference>
<dbReference type="Pfam" id="PF11213">
    <property type="entry name" value="DUF3006"/>
    <property type="match status" value="1"/>
</dbReference>
<dbReference type="OrthoDB" id="2452890at2"/>
<dbReference type="InterPro" id="IPR021377">
    <property type="entry name" value="DUF3006"/>
</dbReference>
<name>A0A562JWC0_9BACI</name>
<keyword evidence="2" id="KW-1185">Reference proteome</keyword>
<organism evidence="1 2">
    <name type="scientific">Cytobacillus oceanisediminis</name>
    <dbReference type="NCBI Taxonomy" id="665099"/>
    <lineage>
        <taxon>Bacteria</taxon>
        <taxon>Bacillati</taxon>
        <taxon>Bacillota</taxon>
        <taxon>Bacilli</taxon>
        <taxon>Bacillales</taxon>
        <taxon>Bacillaceae</taxon>
        <taxon>Cytobacillus</taxon>
    </lineage>
</organism>
<evidence type="ECO:0000313" key="1">
    <source>
        <dbReference type="EMBL" id="TWH87492.1"/>
    </source>
</evidence>
<reference evidence="1 2" key="1">
    <citation type="journal article" date="2015" name="Stand. Genomic Sci.">
        <title>Genomic Encyclopedia of Bacterial and Archaeal Type Strains, Phase III: the genomes of soil and plant-associated and newly described type strains.</title>
        <authorList>
            <person name="Whitman W.B."/>
            <person name="Woyke T."/>
            <person name="Klenk H.P."/>
            <person name="Zhou Y."/>
            <person name="Lilburn T.G."/>
            <person name="Beck B.J."/>
            <person name="De Vos P."/>
            <person name="Vandamme P."/>
            <person name="Eisen J.A."/>
            <person name="Garrity G."/>
            <person name="Hugenholtz P."/>
            <person name="Kyrpides N.C."/>
        </authorList>
    </citation>
    <scope>NUCLEOTIDE SEQUENCE [LARGE SCALE GENOMIC DNA]</scope>
    <source>
        <strain evidence="1 2">CGMCC 1.10115</strain>
    </source>
</reference>
<dbReference type="GeneID" id="65403631"/>